<name>A0ABQ5E8V1_9ASTR</name>
<comment type="caution">
    <text evidence="2">The sequence shown here is derived from an EMBL/GenBank/DDBJ whole genome shotgun (WGS) entry which is preliminary data.</text>
</comment>
<dbReference type="Proteomes" id="UP001151760">
    <property type="component" value="Unassembled WGS sequence"/>
</dbReference>
<sequence>MSRLGQGQRNGNDFVHPKLSTQDQEVRHNEEESDEESDEESQGANIEEEELDEEETNDEDEMHEAVKTGVQLQSNRLRDEAQAKNEDFLNKLDDNNKMEDKDERNSLDQNSGSKKRRGAKRKPESTSAPRKRPTRTTGMLSEGSGRTCRFFEEVFTMATTDQLDLGKKSEGKLDKNLTVKERLAFNVSLRMFTRSVVIQRRVEDIQLGVENYQKKLIPTSRFRTDQILNEKD</sequence>
<feature type="compositionally biased region" description="Acidic residues" evidence="1">
    <location>
        <begin position="31"/>
        <end position="62"/>
    </location>
</feature>
<protein>
    <submittedName>
        <fullName evidence="2">Uncharacterized protein</fullName>
    </submittedName>
</protein>
<feature type="region of interest" description="Disordered" evidence="1">
    <location>
        <begin position="1"/>
        <end position="143"/>
    </location>
</feature>
<gene>
    <name evidence="2" type="ORF">Tco_0956001</name>
</gene>
<feature type="compositionally biased region" description="Polar residues" evidence="1">
    <location>
        <begin position="1"/>
        <end position="11"/>
    </location>
</feature>
<evidence type="ECO:0000313" key="3">
    <source>
        <dbReference type="Proteomes" id="UP001151760"/>
    </source>
</evidence>
<organism evidence="2 3">
    <name type="scientific">Tanacetum coccineum</name>
    <dbReference type="NCBI Taxonomy" id="301880"/>
    <lineage>
        <taxon>Eukaryota</taxon>
        <taxon>Viridiplantae</taxon>
        <taxon>Streptophyta</taxon>
        <taxon>Embryophyta</taxon>
        <taxon>Tracheophyta</taxon>
        <taxon>Spermatophyta</taxon>
        <taxon>Magnoliopsida</taxon>
        <taxon>eudicotyledons</taxon>
        <taxon>Gunneridae</taxon>
        <taxon>Pentapetalae</taxon>
        <taxon>asterids</taxon>
        <taxon>campanulids</taxon>
        <taxon>Asterales</taxon>
        <taxon>Asteraceae</taxon>
        <taxon>Asteroideae</taxon>
        <taxon>Anthemideae</taxon>
        <taxon>Anthemidinae</taxon>
        <taxon>Tanacetum</taxon>
    </lineage>
</organism>
<evidence type="ECO:0000256" key="1">
    <source>
        <dbReference type="SAM" id="MobiDB-lite"/>
    </source>
</evidence>
<feature type="compositionally biased region" description="Basic and acidic residues" evidence="1">
    <location>
        <begin position="76"/>
        <end position="106"/>
    </location>
</feature>
<keyword evidence="3" id="KW-1185">Reference proteome</keyword>
<proteinExistence type="predicted"/>
<reference evidence="2" key="1">
    <citation type="journal article" date="2022" name="Int. J. Mol. Sci.">
        <title>Draft Genome of Tanacetum Coccineum: Genomic Comparison of Closely Related Tanacetum-Family Plants.</title>
        <authorList>
            <person name="Yamashiro T."/>
            <person name="Shiraishi A."/>
            <person name="Nakayama K."/>
            <person name="Satake H."/>
        </authorList>
    </citation>
    <scope>NUCLEOTIDE SEQUENCE</scope>
</reference>
<evidence type="ECO:0000313" key="2">
    <source>
        <dbReference type="EMBL" id="GJT47286.1"/>
    </source>
</evidence>
<dbReference type="EMBL" id="BQNB010016055">
    <property type="protein sequence ID" value="GJT47286.1"/>
    <property type="molecule type" value="Genomic_DNA"/>
</dbReference>
<reference evidence="2" key="2">
    <citation type="submission" date="2022-01" db="EMBL/GenBank/DDBJ databases">
        <authorList>
            <person name="Yamashiro T."/>
            <person name="Shiraishi A."/>
            <person name="Satake H."/>
            <person name="Nakayama K."/>
        </authorList>
    </citation>
    <scope>NUCLEOTIDE SEQUENCE</scope>
</reference>
<accession>A0ABQ5E8V1</accession>